<dbReference type="CDD" id="cd22269">
    <property type="entry name" value="DPBB_EG45-like"/>
    <property type="match status" value="1"/>
</dbReference>
<dbReference type="Proteomes" id="UP000230069">
    <property type="component" value="Unassembled WGS sequence"/>
</dbReference>
<dbReference type="PROSITE" id="PS50842">
    <property type="entry name" value="EXPANSIN_EG45"/>
    <property type="match status" value="1"/>
</dbReference>
<protein>
    <recommendedName>
        <fullName evidence="5">Expansin-like EG45 domain-containing protein</fullName>
    </recommendedName>
</protein>
<gene>
    <name evidence="6" type="ORF">AQUCO_00400001v1</name>
</gene>
<evidence type="ECO:0000313" key="7">
    <source>
        <dbReference type="Proteomes" id="UP000230069"/>
    </source>
</evidence>
<dbReference type="EMBL" id="KZ305021">
    <property type="protein sequence ID" value="PIA58850.1"/>
    <property type="molecule type" value="Genomic_DNA"/>
</dbReference>
<comment type="subcellular location">
    <subcellularLocation>
        <location evidence="1">Secreted</location>
    </subcellularLocation>
</comment>
<evidence type="ECO:0000256" key="2">
    <source>
        <dbReference type="ARBA" id="ARBA00022525"/>
    </source>
</evidence>
<dbReference type="FunFam" id="2.40.40.10:FF:000005">
    <property type="entry name" value="Barwin-related endoglucanase"/>
    <property type="match status" value="1"/>
</dbReference>
<keyword evidence="7" id="KW-1185">Reference proteome</keyword>
<name>A0A2G5ESZ3_AQUCA</name>
<dbReference type="Pfam" id="PF03330">
    <property type="entry name" value="DPBB_1"/>
    <property type="match status" value="1"/>
</dbReference>
<evidence type="ECO:0000256" key="1">
    <source>
        <dbReference type="ARBA" id="ARBA00004613"/>
    </source>
</evidence>
<proteinExistence type="predicted"/>
<dbReference type="InterPro" id="IPR036908">
    <property type="entry name" value="RlpA-like_sf"/>
</dbReference>
<dbReference type="SUPFAM" id="SSF50685">
    <property type="entry name" value="Barwin-like endoglucanases"/>
    <property type="match status" value="1"/>
</dbReference>
<dbReference type="STRING" id="218851.A0A2G5ESZ3"/>
<organism evidence="6 7">
    <name type="scientific">Aquilegia coerulea</name>
    <name type="common">Rocky mountain columbine</name>
    <dbReference type="NCBI Taxonomy" id="218851"/>
    <lineage>
        <taxon>Eukaryota</taxon>
        <taxon>Viridiplantae</taxon>
        <taxon>Streptophyta</taxon>
        <taxon>Embryophyta</taxon>
        <taxon>Tracheophyta</taxon>
        <taxon>Spermatophyta</taxon>
        <taxon>Magnoliopsida</taxon>
        <taxon>Ranunculales</taxon>
        <taxon>Ranunculaceae</taxon>
        <taxon>Thalictroideae</taxon>
        <taxon>Aquilegia</taxon>
    </lineage>
</organism>
<dbReference type="InterPro" id="IPR044206">
    <property type="entry name" value="EGC1/2"/>
</dbReference>
<dbReference type="GO" id="GO:0009627">
    <property type="term" value="P:systemic acquired resistance"/>
    <property type="evidence" value="ECO:0007669"/>
    <property type="project" value="InterPro"/>
</dbReference>
<dbReference type="SMART" id="SM00837">
    <property type="entry name" value="DPBB_1"/>
    <property type="match status" value="1"/>
</dbReference>
<accession>A0A2G5ESZ3</accession>
<feature type="chain" id="PRO_5013673608" description="Expansin-like EG45 domain-containing protein" evidence="4">
    <location>
        <begin position="27"/>
        <end position="133"/>
    </location>
</feature>
<sequence length="133" mass="14129">MAVVKMSSTALMMVGLVFGLVSVVSADYGTATFYEPPYIPSACNGYKNDGVMIAAASDVIWNNRAACGRMYRVRCTATKNGVPQPCRGNGVVTVKIVDYCPAGCAGTIDLSKEAFAMIADPDSGKIRIEYNQV</sequence>
<dbReference type="InParanoid" id="A0A2G5ESZ3"/>
<evidence type="ECO:0000256" key="4">
    <source>
        <dbReference type="SAM" id="SignalP"/>
    </source>
</evidence>
<dbReference type="PANTHER" id="PTHR47295:SF2">
    <property type="entry name" value="EG45-LIKE DOMAIN CONTAINING PROTEIN 1-RELATED"/>
    <property type="match status" value="1"/>
</dbReference>
<dbReference type="GO" id="GO:0048046">
    <property type="term" value="C:apoplast"/>
    <property type="evidence" value="ECO:0007669"/>
    <property type="project" value="InterPro"/>
</dbReference>
<dbReference type="PANTHER" id="PTHR47295">
    <property type="entry name" value="EG45-LIKE DOMAIN CONTAINING PROTEIN 1-RELATED"/>
    <property type="match status" value="1"/>
</dbReference>
<evidence type="ECO:0000313" key="6">
    <source>
        <dbReference type="EMBL" id="PIA58850.1"/>
    </source>
</evidence>
<evidence type="ECO:0000256" key="3">
    <source>
        <dbReference type="ARBA" id="ARBA00022729"/>
    </source>
</evidence>
<evidence type="ECO:0000259" key="5">
    <source>
        <dbReference type="PROSITE" id="PS50842"/>
    </source>
</evidence>
<feature type="signal peptide" evidence="4">
    <location>
        <begin position="1"/>
        <end position="26"/>
    </location>
</feature>
<reference evidence="6 7" key="1">
    <citation type="submission" date="2017-09" db="EMBL/GenBank/DDBJ databases">
        <title>WGS assembly of Aquilegia coerulea Goldsmith.</title>
        <authorList>
            <person name="Hodges S."/>
            <person name="Kramer E."/>
            <person name="Nordborg M."/>
            <person name="Tomkins J."/>
            <person name="Borevitz J."/>
            <person name="Derieg N."/>
            <person name="Yan J."/>
            <person name="Mihaltcheva S."/>
            <person name="Hayes R.D."/>
            <person name="Rokhsar D."/>
        </authorList>
    </citation>
    <scope>NUCLEOTIDE SEQUENCE [LARGE SCALE GENOMIC DNA]</scope>
    <source>
        <strain evidence="7">cv. Goldsmith</strain>
    </source>
</reference>
<dbReference type="AlphaFoldDB" id="A0A2G5ESZ3"/>
<dbReference type="InterPro" id="IPR009009">
    <property type="entry name" value="RlpA-like_DPBB"/>
</dbReference>
<dbReference type="InterPro" id="IPR007112">
    <property type="entry name" value="Expansin/allergen_DPBB_dom"/>
</dbReference>
<dbReference type="Gene3D" id="2.40.40.10">
    <property type="entry name" value="RlpA-like domain"/>
    <property type="match status" value="1"/>
</dbReference>
<dbReference type="OrthoDB" id="406505at2759"/>
<keyword evidence="2" id="KW-0964">Secreted</keyword>
<keyword evidence="3 4" id="KW-0732">Signal</keyword>
<feature type="domain" description="Expansin-like EG45" evidence="5">
    <location>
        <begin position="29"/>
        <end position="133"/>
    </location>
</feature>